<dbReference type="SUPFAM" id="SSF54637">
    <property type="entry name" value="Thioesterase/thiol ester dehydrase-isomerase"/>
    <property type="match status" value="2"/>
</dbReference>
<dbReference type="InterPro" id="IPR029069">
    <property type="entry name" value="HotDog_dom_sf"/>
</dbReference>
<protein>
    <submittedName>
        <fullName evidence="5">Acyl-CoA thioesterase II</fullName>
    </submittedName>
</protein>
<evidence type="ECO:0000313" key="6">
    <source>
        <dbReference type="Proteomes" id="UP000053259"/>
    </source>
</evidence>
<feature type="domain" description="Acyl-CoA thioesterase-like N-terminal HotDog" evidence="4">
    <location>
        <begin position="42"/>
        <end position="122"/>
    </location>
</feature>
<dbReference type="PANTHER" id="PTHR11066">
    <property type="entry name" value="ACYL-COA THIOESTERASE"/>
    <property type="match status" value="1"/>
</dbReference>
<dbReference type="OrthoDB" id="68328at2759"/>
<accession>A0A0D2AC11</accession>
<dbReference type="InterPro" id="IPR003703">
    <property type="entry name" value="Acyl_CoA_thio"/>
</dbReference>
<evidence type="ECO:0000256" key="3">
    <source>
        <dbReference type="SAM" id="MobiDB-lite"/>
    </source>
</evidence>
<evidence type="ECO:0000259" key="4">
    <source>
        <dbReference type="Pfam" id="PF13622"/>
    </source>
</evidence>
<gene>
    <name evidence="5" type="ORF">PV09_04857</name>
</gene>
<dbReference type="InterPro" id="IPR049449">
    <property type="entry name" value="TesB_ACOT8-like_N"/>
</dbReference>
<name>A0A0D2AC11_9PEZI</name>
<dbReference type="EMBL" id="KN847542">
    <property type="protein sequence ID" value="KIW04035.1"/>
    <property type="molecule type" value="Genomic_DNA"/>
</dbReference>
<keyword evidence="2" id="KW-0378">Hydrolase</keyword>
<dbReference type="GO" id="GO:0005782">
    <property type="term" value="C:peroxisomal matrix"/>
    <property type="evidence" value="ECO:0007669"/>
    <property type="project" value="TreeGrafter"/>
</dbReference>
<comment type="similarity">
    <text evidence="1">Belongs to the C/M/P thioester hydrolase family.</text>
</comment>
<evidence type="ECO:0000256" key="2">
    <source>
        <dbReference type="ARBA" id="ARBA00022801"/>
    </source>
</evidence>
<dbReference type="STRING" id="253628.A0A0D2AC11"/>
<dbReference type="InParanoid" id="A0A0D2AC11"/>
<dbReference type="HOGENOM" id="CLU_051867_1_0_1"/>
<dbReference type="AlphaFoldDB" id="A0A0D2AC11"/>
<dbReference type="Proteomes" id="UP000053259">
    <property type="component" value="Unassembled WGS sequence"/>
</dbReference>
<dbReference type="InterPro" id="IPR042171">
    <property type="entry name" value="Acyl-CoA_hotdog"/>
</dbReference>
<organism evidence="5 6">
    <name type="scientific">Verruconis gallopava</name>
    <dbReference type="NCBI Taxonomy" id="253628"/>
    <lineage>
        <taxon>Eukaryota</taxon>
        <taxon>Fungi</taxon>
        <taxon>Dikarya</taxon>
        <taxon>Ascomycota</taxon>
        <taxon>Pezizomycotina</taxon>
        <taxon>Dothideomycetes</taxon>
        <taxon>Pleosporomycetidae</taxon>
        <taxon>Venturiales</taxon>
        <taxon>Sympoventuriaceae</taxon>
        <taxon>Verruconis</taxon>
    </lineage>
</organism>
<dbReference type="GO" id="GO:0009062">
    <property type="term" value="P:fatty acid catabolic process"/>
    <property type="evidence" value="ECO:0007669"/>
    <property type="project" value="TreeGrafter"/>
</dbReference>
<feature type="region of interest" description="Disordered" evidence="3">
    <location>
        <begin position="285"/>
        <end position="315"/>
    </location>
</feature>
<dbReference type="PANTHER" id="PTHR11066:SF64">
    <property type="entry name" value="ACYL-COA THIOESTERASE (AFU_ORTHOLOGUE AFUA_1G12060)"/>
    <property type="match status" value="1"/>
</dbReference>
<dbReference type="Gene3D" id="2.40.160.210">
    <property type="entry name" value="Acyl-CoA thioesterase, double hotdog domain"/>
    <property type="match status" value="1"/>
</dbReference>
<proteinExistence type="inferred from homology"/>
<dbReference type="RefSeq" id="XP_016213904.1">
    <property type="nucleotide sequence ID" value="XM_016358286.1"/>
</dbReference>
<dbReference type="CDD" id="cd03445">
    <property type="entry name" value="Thioesterase_II_repeat2"/>
    <property type="match status" value="1"/>
</dbReference>
<evidence type="ECO:0000256" key="1">
    <source>
        <dbReference type="ARBA" id="ARBA00006538"/>
    </source>
</evidence>
<dbReference type="Pfam" id="PF13622">
    <property type="entry name" value="4HBT_3"/>
    <property type="match status" value="1"/>
</dbReference>
<dbReference type="VEuPathDB" id="FungiDB:PV09_04857"/>
<keyword evidence="6" id="KW-1185">Reference proteome</keyword>
<dbReference type="CDD" id="cd03444">
    <property type="entry name" value="Thioesterase_II_repeat1"/>
    <property type="match status" value="1"/>
</dbReference>
<dbReference type="GeneID" id="27312830"/>
<evidence type="ECO:0000313" key="5">
    <source>
        <dbReference type="EMBL" id="KIW04035.1"/>
    </source>
</evidence>
<dbReference type="GO" id="GO:0047617">
    <property type="term" value="F:fatty acyl-CoA hydrolase activity"/>
    <property type="evidence" value="ECO:0007669"/>
    <property type="project" value="InterPro"/>
</dbReference>
<dbReference type="GO" id="GO:0006637">
    <property type="term" value="P:acyl-CoA metabolic process"/>
    <property type="evidence" value="ECO:0007669"/>
    <property type="project" value="InterPro"/>
</dbReference>
<sequence>MAPKPYFNSAGEVVPLAELMSLERIDARTFRSRVKAYAPTGGENGAYGGHVYAQSCWAAAQTVPEGMIIHNVTGWFTLGGIPTEHFVYTVHNLRDGGNYCVRTVTVTQIEEKGVCFTCTCSFKRAESSPFRFQHNLDIKKEYGECLNIADHFEHPEMPSQDSWWFNNVHLPKNPNHFNPLGGLHLRKVNMKSYNDKRAPIDKRRLMMYTIRGSLPQVPASVLKQKKPKYSREANLHAIAHIYASDRNSLFVIGDHLGISADAKRTASISHTVIFHVGLEELMFPNEPADRPKNAAPTENVAGSESAPDPESKGRKWYMQEVWTDRAEGGRGLHRSRIWDPETGVHLATTIQDGLVRFKDDSSPPKL</sequence>
<reference evidence="5 6" key="1">
    <citation type="submission" date="2015-01" db="EMBL/GenBank/DDBJ databases">
        <title>The Genome Sequence of Ochroconis gallopava CBS43764.</title>
        <authorList>
            <consortium name="The Broad Institute Genomics Platform"/>
            <person name="Cuomo C."/>
            <person name="de Hoog S."/>
            <person name="Gorbushina A."/>
            <person name="Stielow B."/>
            <person name="Teixiera M."/>
            <person name="Abouelleil A."/>
            <person name="Chapman S.B."/>
            <person name="Priest M."/>
            <person name="Young S.K."/>
            <person name="Wortman J."/>
            <person name="Nusbaum C."/>
            <person name="Birren B."/>
        </authorList>
    </citation>
    <scope>NUCLEOTIDE SEQUENCE [LARGE SCALE GENOMIC DNA]</scope>
    <source>
        <strain evidence="5 6">CBS 43764</strain>
    </source>
</reference>